<keyword evidence="4" id="KW-1185">Reference proteome</keyword>
<protein>
    <submittedName>
        <fullName evidence="3">Uncharacterized protein</fullName>
    </submittedName>
</protein>
<name>A0A1H6MN30_9FLAO</name>
<dbReference type="Gene3D" id="1.10.10.1650">
    <property type="match status" value="1"/>
</dbReference>
<reference evidence="3 4" key="1">
    <citation type="submission" date="2016-10" db="EMBL/GenBank/DDBJ databases">
        <authorList>
            <person name="de Groot N.N."/>
        </authorList>
    </citation>
    <scope>NUCLEOTIDE SEQUENCE [LARGE SCALE GENOMIC DNA]</scope>
    <source>
        <strain evidence="3 4">CGMCC 1.10825</strain>
    </source>
</reference>
<accession>A0A1H6MN30</accession>
<dbReference type="Pfam" id="PF21186">
    <property type="entry name" value="DUF6852"/>
    <property type="match status" value="1"/>
</dbReference>
<sequence>MSVEKVLAISGKPGLYELKIQTRSGFIAESLIDGKKITVGLRSNVSLLSEISIYTETDELKLFEVFARIAKKENNGPALDHKASNNELLAYFSEIIPDFDRDRVYVSDIKKVLNWYNILQKANYVTALNASAVTTTGTVTINNEPAIEEAVEVEAETVVEKPKRGRKKKTEDKE</sequence>
<evidence type="ECO:0000313" key="4">
    <source>
        <dbReference type="Proteomes" id="UP000199634"/>
    </source>
</evidence>
<gene>
    <name evidence="3" type="ORF">SAMN02927937_02586</name>
</gene>
<dbReference type="Pfam" id="PF18347">
    <property type="entry name" value="DUF5606"/>
    <property type="match status" value="1"/>
</dbReference>
<organism evidence="3 4">
    <name type="scientific">Paenimyroides marinum</name>
    <dbReference type="NCBI Taxonomy" id="1159016"/>
    <lineage>
        <taxon>Bacteria</taxon>
        <taxon>Pseudomonadati</taxon>
        <taxon>Bacteroidota</taxon>
        <taxon>Flavobacteriia</taxon>
        <taxon>Flavobacteriales</taxon>
        <taxon>Flavobacteriaceae</taxon>
        <taxon>Paenimyroides</taxon>
    </lineage>
</organism>
<evidence type="ECO:0000259" key="2">
    <source>
        <dbReference type="Pfam" id="PF21186"/>
    </source>
</evidence>
<evidence type="ECO:0000259" key="1">
    <source>
        <dbReference type="Pfam" id="PF18347"/>
    </source>
</evidence>
<dbReference type="Proteomes" id="UP000199634">
    <property type="component" value="Unassembled WGS sequence"/>
</dbReference>
<dbReference type="Gene3D" id="2.30.30.730">
    <property type="match status" value="1"/>
</dbReference>
<dbReference type="OrthoDB" id="675198at2"/>
<dbReference type="EMBL" id="FNXE01000049">
    <property type="protein sequence ID" value="SEH99081.1"/>
    <property type="molecule type" value="Genomic_DNA"/>
</dbReference>
<evidence type="ECO:0000313" key="3">
    <source>
        <dbReference type="EMBL" id="SEH99081.1"/>
    </source>
</evidence>
<dbReference type="AlphaFoldDB" id="A0A1H6MN30"/>
<dbReference type="InterPro" id="IPR049280">
    <property type="entry name" value="DUF6852"/>
</dbReference>
<feature type="domain" description="DUF5606" evidence="1">
    <location>
        <begin position="4"/>
        <end position="48"/>
    </location>
</feature>
<dbReference type="InterPro" id="IPR049281">
    <property type="entry name" value="BVU_3817-like_C_sf"/>
</dbReference>
<dbReference type="InterPro" id="IPR041218">
    <property type="entry name" value="DUF5606"/>
</dbReference>
<feature type="domain" description="DUF6852" evidence="2">
    <location>
        <begin position="51"/>
        <end position="119"/>
    </location>
</feature>
<dbReference type="RefSeq" id="WP_091101905.1">
    <property type="nucleotide sequence ID" value="NZ_FNXE01000049.1"/>
</dbReference>
<proteinExistence type="predicted"/>
<dbReference type="InterPro" id="IPR049282">
    <property type="entry name" value="BVU_3817_N_sf"/>
</dbReference>
<dbReference type="STRING" id="1159016.SAMN02927937_02586"/>